<dbReference type="CDD" id="cd14744">
    <property type="entry name" value="PAAR_CT_2"/>
    <property type="match status" value="1"/>
</dbReference>
<dbReference type="EMBL" id="CP136508">
    <property type="protein sequence ID" value="WUR15198.1"/>
    <property type="molecule type" value="Genomic_DNA"/>
</dbReference>
<dbReference type="Pfam" id="PF05488">
    <property type="entry name" value="PAAR_motif"/>
    <property type="match status" value="1"/>
</dbReference>
<gene>
    <name evidence="1" type="ORF">E7V67_008855</name>
</gene>
<dbReference type="Gene3D" id="2.60.200.60">
    <property type="match status" value="1"/>
</dbReference>
<protein>
    <submittedName>
        <fullName evidence="1">PAAR domain-containing protein</fullName>
    </submittedName>
</protein>
<accession>A0ABZ1USU8</accession>
<organism evidence="1 2">
    <name type="scientific">[Empedobacter] haloabium</name>
    <dbReference type="NCBI Taxonomy" id="592317"/>
    <lineage>
        <taxon>Bacteria</taxon>
        <taxon>Pseudomonadati</taxon>
        <taxon>Pseudomonadota</taxon>
        <taxon>Betaproteobacteria</taxon>
        <taxon>Burkholderiales</taxon>
        <taxon>Oxalobacteraceae</taxon>
        <taxon>Telluria group</taxon>
        <taxon>Telluria group incertae sedis</taxon>
    </lineage>
</organism>
<evidence type="ECO:0000313" key="2">
    <source>
        <dbReference type="Proteomes" id="UP000321323"/>
    </source>
</evidence>
<reference evidence="1 2" key="1">
    <citation type="journal article" date="2019" name="Int. J. Syst. Evol. Microbiol.">
        <title>The Draft Whole-Genome Sequence of the Antibiotic Producer Empedobacter haloabium ATCC 31962 Provides Indications for Its Taxonomic Reclassification.</title>
        <authorList>
            <person name="Miess H."/>
            <person name="Arlt P."/>
            <person name="Apel A.K."/>
            <person name="Weber T."/>
            <person name="Nieselt K."/>
            <person name="Hanssen F."/>
            <person name="Czemmel S."/>
            <person name="Nahnsen S."/>
            <person name="Gross H."/>
        </authorList>
    </citation>
    <scope>NUCLEOTIDE SEQUENCE [LARGE SCALE GENOMIC DNA]</scope>
    <source>
        <strain evidence="1 2">ATCC 31962</strain>
    </source>
</reference>
<name>A0ABZ1USU8_9BURK</name>
<dbReference type="Proteomes" id="UP000321323">
    <property type="component" value="Chromosome"/>
</dbReference>
<evidence type="ECO:0000313" key="1">
    <source>
        <dbReference type="EMBL" id="WUR15198.1"/>
    </source>
</evidence>
<dbReference type="InterPro" id="IPR008727">
    <property type="entry name" value="PAAR_motif"/>
</dbReference>
<sequence length="87" mass="8720">MRGVIRLNDPTSHGGKVISAAPNSTVMGVAVARKGDQCVCPLPGHTVCIIAEGDPKVLVDGVPVAFDGHKTSCGATLITTVPGSGRG</sequence>
<proteinExistence type="predicted"/>
<keyword evidence="2" id="KW-1185">Reference proteome</keyword>